<dbReference type="RefSeq" id="WP_219870556.1">
    <property type="nucleotide sequence ID" value="NZ_JAHZIJ010000001.1"/>
</dbReference>
<comment type="caution">
    <text evidence="2">The sequence shown here is derived from an EMBL/GenBank/DDBJ whole genome shotgun (WGS) entry which is preliminary data.</text>
</comment>
<protein>
    <recommendedName>
        <fullName evidence="4">Hook-length control protein FliK</fullName>
    </recommendedName>
</protein>
<evidence type="ECO:0000256" key="1">
    <source>
        <dbReference type="SAM" id="MobiDB-lite"/>
    </source>
</evidence>
<reference evidence="2 3" key="1">
    <citation type="submission" date="2021-07" db="EMBL/GenBank/DDBJ databases">
        <title>Paenibacillus radiodurans sp. nov., isolated from the southeastern edge of Tengger Desert.</title>
        <authorList>
            <person name="Zhang G."/>
        </authorList>
    </citation>
    <scope>NUCLEOTIDE SEQUENCE [LARGE SCALE GENOMIC DNA]</scope>
    <source>
        <strain evidence="2 3">DT7-4</strain>
    </source>
</reference>
<evidence type="ECO:0008006" key="4">
    <source>
        <dbReference type="Google" id="ProtNLM"/>
    </source>
</evidence>
<evidence type="ECO:0000313" key="3">
    <source>
        <dbReference type="Proteomes" id="UP000812277"/>
    </source>
</evidence>
<feature type="region of interest" description="Disordered" evidence="1">
    <location>
        <begin position="376"/>
        <end position="406"/>
    </location>
</feature>
<feature type="region of interest" description="Disordered" evidence="1">
    <location>
        <begin position="287"/>
        <end position="327"/>
    </location>
</feature>
<dbReference type="EMBL" id="JAHZIJ010000001">
    <property type="protein sequence ID" value="MBW7473318.1"/>
    <property type="molecule type" value="Genomic_DNA"/>
</dbReference>
<organism evidence="2 3">
    <name type="scientific">Paenibacillus oenotherae</name>
    <dbReference type="NCBI Taxonomy" id="1435645"/>
    <lineage>
        <taxon>Bacteria</taxon>
        <taxon>Bacillati</taxon>
        <taxon>Bacillota</taxon>
        <taxon>Bacilli</taxon>
        <taxon>Bacillales</taxon>
        <taxon>Paenibacillaceae</taxon>
        <taxon>Paenibacillus</taxon>
    </lineage>
</organism>
<gene>
    <name evidence="2" type="ORF">K0T92_01010</name>
</gene>
<evidence type="ECO:0000313" key="2">
    <source>
        <dbReference type="EMBL" id="MBW7473318.1"/>
    </source>
</evidence>
<sequence length="698" mass="70801">MAGVVIASYQRSYLLFAGFCRFTSAAVTPIMIVEAVEMPSWTEGERLFVNIGQLMGGLLGDVQPLDSKALELKVGQIVRGVFVQMMDNQEALVQINGIQVRAKLETPLQPGQSTLLQVQPQSTAGTLVLKTVEGQAALMPEESLKDLAKALGLPEQKWALDLVSDLRRDGMTALTRETARQFQGAAAAMPQGEDPQTWMQAASLAHKRGLPMTGATVGALHQALYGAPAHALLEALEQGLAAWSGSSAGAGAEKAAPQPTAAQAAAAKLQALLAEGAALMRAAAGGAQPPAAAGGAAPGGAVPAAGGEAAAGMPGAPRPDAGAAGNAAAPAAPAAAGAGTAGGAAAGSAAQPAQAAAASGAASASAAQSSAAAAGASGSPQAAVGSSSPQTAAAATSGGPQAAQQSSASNWLGQLIKWLGVDHERGLAASTIGHAQHAGEPLEGSHNGLAEQPAGKQPAARSLDGQPPILQQEKGVVGPQGERTGHIAGTASLPPVTPEGVSQDAAKPTSADSLKSVLMTLASGDDVPPALRDTAQQLVQQITGQQLLLSQERTGSPFTHLTMFIPLQGSEHGQTASVHIQTRRGRKGELDAHNCRLLFDLRMKSLGDTVVDVHVVDKIVSLNLWNDHPAIGTLLESSRGEVTEALNRAGYQLLTLRSTPMPNRTPDPADAREPKSSLQTPAAAEWSSKPYKGVDFRA</sequence>
<dbReference type="Proteomes" id="UP000812277">
    <property type="component" value="Unassembled WGS sequence"/>
</dbReference>
<proteinExistence type="predicted"/>
<accession>A0ABS7D299</accession>
<feature type="region of interest" description="Disordered" evidence="1">
    <location>
        <begin position="438"/>
        <end position="466"/>
    </location>
</feature>
<feature type="region of interest" description="Disordered" evidence="1">
    <location>
        <begin position="485"/>
        <end position="509"/>
    </location>
</feature>
<name>A0ABS7D299_9BACL</name>
<keyword evidence="3" id="KW-1185">Reference proteome</keyword>
<feature type="region of interest" description="Disordered" evidence="1">
    <location>
        <begin position="657"/>
        <end position="698"/>
    </location>
</feature>